<reference evidence="2 3" key="1">
    <citation type="submission" date="2014-09" db="EMBL/GenBank/DDBJ databases">
        <title>Sporocytophaga myxococcoides PG-01 genome sequencing.</title>
        <authorList>
            <person name="Liu L."/>
            <person name="Gao P.J."/>
            <person name="Chen G.J."/>
            <person name="Wang L.S."/>
        </authorList>
    </citation>
    <scope>NUCLEOTIDE SEQUENCE [LARGE SCALE GENOMIC DNA]</scope>
    <source>
        <strain evidence="2 3">PG-01</strain>
    </source>
</reference>
<dbReference type="AlphaFoldDB" id="A0A098LBP0"/>
<feature type="transmembrane region" description="Helical" evidence="1">
    <location>
        <begin position="20"/>
        <end position="39"/>
    </location>
</feature>
<sequence length="252" mass="29043">MSTLRDKAKKSNASKSDRPVLIYLAIGIAAAISIALRWVDEDLSANVLSEIIGAAFTLFVIDVLLVKSKAKRWLIVQEHIDYLIGRTINRVRDGVATRVFGFKPEFNHRMKEEEVILQIRKQREKFLNELEPLSAEKLIERIDLTFFNADSYHYFDEKAEDIWMLINMKYSEYLAPELVSLLIDLHTNLVDVGAHIRMYGKAERFPAEKDHYHNVALLGTARNLKEIIRIVIRLKEEGYSDAAKILGTREEI</sequence>
<evidence type="ECO:0000313" key="3">
    <source>
        <dbReference type="Proteomes" id="UP000030185"/>
    </source>
</evidence>
<keyword evidence="3" id="KW-1185">Reference proteome</keyword>
<keyword evidence="1" id="KW-1133">Transmembrane helix</keyword>
<feature type="transmembrane region" description="Helical" evidence="1">
    <location>
        <begin position="45"/>
        <end position="65"/>
    </location>
</feature>
<keyword evidence="1" id="KW-0472">Membrane</keyword>
<dbReference type="eggNOG" id="ENOG5030T7C">
    <property type="taxonomic scope" value="Bacteria"/>
</dbReference>
<dbReference type="EMBL" id="BBLT01000002">
    <property type="protein sequence ID" value="GAL83827.1"/>
    <property type="molecule type" value="Genomic_DNA"/>
</dbReference>
<gene>
    <name evidence="2" type="ORF">MYP_1055</name>
</gene>
<organism evidence="2 3">
    <name type="scientific">Sporocytophaga myxococcoides</name>
    <dbReference type="NCBI Taxonomy" id="153721"/>
    <lineage>
        <taxon>Bacteria</taxon>
        <taxon>Pseudomonadati</taxon>
        <taxon>Bacteroidota</taxon>
        <taxon>Cytophagia</taxon>
        <taxon>Cytophagales</taxon>
        <taxon>Cytophagaceae</taxon>
        <taxon>Sporocytophaga</taxon>
    </lineage>
</organism>
<proteinExistence type="predicted"/>
<evidence type="ECO:0000313" key="2">
    <source>
        <dbReference type="EMBL" id="GAL83827.1"/>
    </source>
</evidence>
<dbReference type="OrthoDB" id="7059912at2"/>
<evidence type="ECO:0000256" key="1">
    <source>
        <dbReference type="SAM" id="Phobius"/>
    </source>
</evidence>
<accession>A0A098LBP0</accession>
<dbReference type="STRING" id="153721.MYP_1055"/>
<dbReference type="Proteomes" id="UP000030185">
    <property type="component" value="Unassembled WGS sequence"/>
</dbReference>
<comment type="caution">
    <text evidence="2">The sequence shown here is derived from an EMBL/GenBank/DDBJ whole genome shotgun (WGS) entry which is preliminary data.</text>
</comment>
<name>A0A098LBP0_9BACT</name>
<protein>
    <submittedName>
        <fullName evidence="2">Uncharacterized protein</fullName>
    </submittedName>
</protein>
<dbReference type="RefSeq" id="WP_045459499.1">
    <property type="nucleotide sequence ID" value="NZ_BBLT01000002.1"/>
</dbReference>
<keyword evidence="1" id="KW-0812">Transmembrane</keyword>